<dbReference type="InterPro" id="IPR014238">
    <property type="entry name" value="Spore_YlmC/YmxH"/>
</dbReference>
<dbReference type="SUPFAM" id="SSF50346">
    <property type="entry name" value="PRC-barrel domain"/>
    <property type="match status" value="1"/>
</dbReference>
<dbReference type="InterPro" id="IPR027275">
    <property type="entry name" value="PRC-brl_dom"/>
</dbReference>
<comment type="caution">
    <text evidence="2">The sequence shown here is derived from an EMBL/GenBank/DDBJ whole genome shotgun (WGS) entry which is preliminary data.</text>
</comment>
<dbReference type="NCBIfam" id="TIGR02888">
    <property type="entry name" value="spore_YlmC_YmxH"/>
    <property type="match status" value="1"/>
</dbReference>
<evidence type="ECO:0000313" key="2">
    <source>
        <dbReference type="EMBL" id="HJC71708.1"/>
    </source>
</evidence>
<accession>A0A9D2Q4D0</accession>
<dbReference type="PANTHER" id="PTHR40061:SF1">
    <property type="entry name" value="SPORULATION PROTEIN YLMC-RELATED"/>
    <property type="match status" value="1"/>
</dbReference>
<dbReference type="EMBL" id="DWWA01000016">
    <property type="protein sequence ID" value="HJC71708.1"/>
    <property type="molecule type" value="Genomic_DNA"/>
</dbReference>
<dbReference type="PANTHER" id="PTHR40061">
    <property type="entry name" value="SPORULATION PROTEIN YLMC-RELATED"/>
    <property type="match status" value="1"/>
</dbReference>
<name>A0A9D2Q4D0_9FIRM</name>
<evidence type="ECO:0000259" key="1">
    <source>
        <dbReference type="Pfam" id="PF05239"/>
    </source>
</evidence>
<feature type="domain" description="PRC-barrel" evidence="1">
    <location>
        <begin position="4"/>
        <end position="76"/>
    </location>
</feature>
<dbReference type="Gene3D" id="2.30.30.240">
    <property type="entry name" value="PRC-barrel domain"/>
    <property type="match status" value="1"/>
</dbReference>
<dbReference type="InterPro" id="IPR011033">
    <property type="entry name" value="PRC_barrel-like_sf"/>
</dbReference>
<gene>
    <name evidence="2" type="ORF">H9698_02800</name>
</gene>
<organism evidence="2 3">
    <name type="scientific">Candidatus Ruthenibacterium merdavium</name>
    <dbReference type="NCBI Taxonomy" id="2838752"/>
    <lineage>
        <taxon>Bacteria</taxon>
        <taxon>Bacillati</taxon>
        <taxon>Bacillota</taxon>
        <taxon>Clostridia</taxon>
        <taxon>Eubacteriales</taxon>
        <taxon>Oscillospiraceae</taxon>
        <taxon>Ruthenibacterium</taxon>
    </lineage>
</organism>
<evidence type="ECO:0000313" key="3">
    <source>
        <dbReference type="Proteomes" id="UP000823918"/>
    </source>
</evidence>
<dbReference type="Proteomes" id="UP000823918">
    <property type="component" value="Unassembled WGS sequence"/>
</dbReference>
<dbReference type="AlphaFoldDB" id="A0A9D2Q4D0"/>
<reference evidence="2" key="1">
    <citation type="journal article" date="2021" name="PeerJ">
        <title>Extensive microbial diversity within the chicken gut microbiome revealed by metagenomics and culture.</title>
        <authorList>
            <person name="Gilroy R."/>
            <person name="Ravi A."/>
            <person name="Getino M."/>
            <person name="Pursley I."/>
            <person name="Horton D.L."/>
            <person name="Alikhan N.F."/>
            <person name="Baker D."/>
            <person name="Gharbi K."/>
            <person name="Hall N."/>
            <person name="Watson M."/>
            <person name="Adriaenssens E.M."/>
            <person name="Foster-Nyarko E."/>
            <person name="Jarju S."/>
            <person name="Secka A."/>
            <person name="Antonio M."/>
            <person name="Oren A."/>
            <person name="Chaudhuri R.R."/>
            <person name="La Ragione R."/>
            <person name="Hildebrand F."/>
            <person name="Pallen M.J."/>
        </authorList>
    </citation>
    <scope>NUCLEOTIDE SEQUENCE</scope>
    <source>
        <strain evidence="2">5933</strain>
    </source>
</reference>
<reference evidence="2" key="2">
    <citation type="submission" date="2021-04" db="EMBL/GenBank/DDBJ databases">
        <authorList>
            <person name="Gilroy R."/>
        </authorList>
    </citation>
    <scope>NUCLEOTIDE SEQUENCE</scope>
    <source>
        <strain evidence="2">5933</strain>
    </source>
</reference>
<protein>
    <submittedName>
        <fullName evidence="2">YlmC/YmxH family sporulation protein</fullName>
    </submittedName>
</protein>
<proteinExistence type="predicted"/>
<dbReference type="Pfam" id="PF05239">
    <property type="entry name" value="PRC"/>
    <property type="match status" value="1"/>
</dbReference>
<sequence>MILYELCQKDVIDLHTGKNLGTVDDIAFDETSAIITHLVIYGKWKLFGLLGRHPDTKIPWKAIRTIGKDAVLVNADLAKQEENNGK</sequence>